<dbReference type="OrthoDB" id="9784823at2"/>
<reference evidence="2" key="1">
    <citation type="submission" date="2016-10" db="EMBL/GenBank/DDBJ databases">
        <authorList>
            <person name="Varghese N."/>
            <person name="Submissions S."/>
        </authorList>
    </citation>
    <scope>NUCLEOTIDE SEQUENCE [LARGE SCALE GENOMIC DNA]</scope>
    <source>
        <strain evidence="2">DSM 44718</strain>
    </source>
</reference>
<evidence type="ECO:0000313" key="2">
    <source>
        <dbReference type="Proteomes" id="UP000199632"/>
    </source>
</evidence>
<accession>A0A1H3MTJ7</accession>
<evidence type="ECO:0000313" key="1">
    <source>
        <dbReference type="EMBL" id="SDY79525.1"/>
    </source>
</evidence>
<keyword evidence="2" id="KW-1185">Reference proteome</keyword>
<dbReference type="AlphaFoldDB" id="A0A1H3MTJ7"/>
<proteinExistence type="predicted"/>
<dbReference type="EMBL" id="FNQB01000001">
    <property type="protein sequence ID" value="SDY79525.1"/>
    <property type="molecule type" value="Genomic_DNA"/>
</dbReference>
<dbReference type="Proteomes" id="UP000199632">
    <property type="component" value="Unassembled WGS sequence"/>
</dbReference>
<protein>
    <submittedName>
        <fullName evidence="1">Uncharacterized protein</fullName>
    </submittedName>
</protein>
<dbReference type="STRING" id="137265.SAMN05421684_1588"/>
<name>A0A1H3MTJ7_9ACTN</name>
<organism evidence="1 2">
    <name type="scientific">Asanoa ishikariensis</name>
    <dbReference type="NCBI Taxonomy" id="137265"/>
    <lineage>
        <taxon>Bacteria</taxon>
        <taxon>Bacillati</taxon>
        <taxon>Actinomycetota</taxon>
        <taxon>Actinomycetes</taxon>
        <taxon>Micromonosporales</taxon>
        <taxon>Micromonosporaceae</taxon>
        <taxon>Asanoa</taxon>
    </lineage>
</organism>
<sequence length="202" mass="23001">MVKEMLSVGDIAAMFGVEAKTVSMWRLRYAEFPEPDVLVGGMAGWDPDRAQELRVWESRRPGQGRRALLAEHVQEVLRRTFVFQFMRPADFAWAPIDFPGIVYDDGVLADGMEAKAAQHLIDVLRDQGYEIVFQDPATDAVEAVRRVLWDRWTADEVGEREFIGRLFDDHGRIYHGCTAFDAADYTLRRLAALGGELRPRQS</sequence>
<dbReference type="RefSeq" id="WP_090788823.1">
    <property type="nucleotide sequence ID" value="NZ_BOND01000018.1"/>
</dbReference>
<gene>
    <name evidence="1" type="ORF">SAMN05421684_1588</name>
</gene>